<gene>
    <name evidence="3" type="ORF">AKO1_007677</name>
</gene>
<proteinExistence type="predicted"/>
<feature type="domain" description="Carbohydrate esterase 2 N-terminal" evidence="2">
    <location>
        <begin position="31"/>
        <end position="139"/>
    </location>
</feature>
<dbReference type="SUPFAM" id="SSF52266">
    <property type="entry name" value="SGNH hydrolase"/>
    <property type="match status" value="1"/>
</dbReference>
<sequence>MRSMYVALFLVVLCGIESKLIYPSDSGRVYYTGRVDFHEGNVAKFQWSGVSFSINLKNAKQAPSFMMSGVVTNYDVQCGEKLTSFKTSQHWDLRNYTVNCGDIKPEQEYLITITKRTEAYYGESRFGGFVVDEHAQVSKPEGRKLKMEFIGASVTCGYGNLGTPPCESNVDNENARLAYSSQTARMLNADHSIICWSGMGMARSYGDKFPVTENSMPHHFNGTLGKLNSNDWDFKRFIPQIVVINLGGNDYSSKPSPSFEQFSQIYNRFLDLIRRVYGQTVYIYNFDGPLNNVPRLAEIIANRKEARTFYLDLAHVLTEKADRGCNSHPSVKGDYKMAVQLSEFIKKTFKSPVNK</sequence>
<protein>
    <recommendedName>
        <fullName evidence="2">Carbohydrate esterase 2 N-terminal domain-containing protein</fullName>
    </recommendedName>
</protein>
<name>A0AAW2YRI7_9EUKA</name>
<dbReference type="AlphaFoldDB" id="A0AAW2YRI7"/>
<evidence type="ECO:0000313" key="4">
    <source>
        <dbReference type="Proteomes" id="UP001431209"/>
    </source>
</evidence>
<dbReference type="Gene3D" id="2.60.120.260">
    <property type="entry name" value="Galactose-binding domain-like"/>
    <property type="match status" value="1"/>
</dbReference>
<dbReference type="PANTHER" id="PTHR37834:SF2">
    <property type="entry name" value="ESTERASE, SGNH HYDROLASE-TYPE"/>
    <property type="match status" value="1"/>
</dbReference>
<dbReference type="InterPro" id="IPR001087">
    <property type="entry name" value="GDSL"/>
</dbReference>
<dbReference type="InterPro" id="IPR040794">
    <property type="entry name" value="CE2_N"/>
</dbReference>
<dbReference type="GO" id="GO:0052689">
    <property type="term" value="F:carboxylic ester hydrolase activity"/>
    <property type="evidence" value="ECO:0007669"/>
    <property type="project" value="InterPro"/>
</dbReference>
<dbReference type="InterPro" id="IPR052762">
    <property type="entry name" value="PCW_deacetylase/CE"/>
</dbReference>
<dbReference type="InterPro" id="IPR036514">
    <property type="entry name" value="SGNH_hydro_sf"/>
</dbReference>
<dbReference type="EMBL" id="JAOPGA020000556">
    <property type="protein sequence ID" value="KAL0479430.1"/>
    <property type="molecule type" value="Genomic_DNA"/>
</dbReference>
<reference evidence="3 4" key="1">
    <citation type="submission" date="2024-03" db="EMBL/GenBank/DDBJ databases">
        <title>The Acrasis kona genome and developmental transcriptomes reveal deep origins of eukaryotic multicellular pathways.</title>
        <authorList>
            <person name="Sheikh S."/>
            <person name="Fu C.-J."/>
            <person name="Brown M.W."/>
            <person name="Baldauf S.L."/>
        </authorList>
    </citation>
    <scope>NUCLEOTIDE SEQUENCE [LARGE SCALE GENOMIC DNA]</scope>
    <source>
        <strain evidence="3 4">ATCC MYA-3509</strain>
    </source>
</reference>
<feature type="chain" id="PRO_5043878910" description="Carbohydrate esterase 2 N-terminal domain-containing protein" evidence="1">
    <location>
        <begin position="19"/>
        <end position="355"/>
    </location>
</feature>
<dbReference type="Proteomes" id="UP001431209">
    <property type="component" value="Unassembled WGS sequence"/>
</dbReference>
<keyword evidence="4" id="KW-1185">Reference proteome</keyword>
<keyword evidence="1" id="KW-0732">Signal</keyword>
<evidence type="ECO:0000256" key="1">
    <source>
        <dbReference type="SAM" id="SignalP"/>
    </source>
</evidence>
<dbReference type="Pfam" id="PF17996">
    <property type="entry name" value="CE2_N"/>
    <property type="match status" value="1"/>
</dbReference>
<dbReference type="CDD" id="cd01831">
    <property type="entry name" value="Endoglucanase_E_like"/>
    <property type="match status" value="1"/>
</dbReference>
<feature type="signal peptide" evidence="1">
    <location>
        <begin position="1"/>
        <end position="18"/>
    </location>
</feature>
<dbReference type="InterPro" id="IPR037461">
    <property type="entry name" value="CtCE2-like_dom"/>
</dbReference>
<evidence type="ECO:0000313" key="3">
    <source>
        <dbReference type="EMBL" id="KAL0479430.1"/>
    </source>
</evidence>
<comment type="caution">
    <text evidence="3">The sequence shown here is derived from an EMBL/GenBank/DDBJ whole genome shotgun (WGS) entry which is preliminary data.</text>
</comment>
<dbReference type="Gene3D" id="3.40.50.1110">
    <property type="entry name" value="SGNH hydrolase"/>
    <property type="match status" value="1"/>
</dbReference>
<evidence type="ECO:0000259" key="2">
    <source>
        <dbReference type="Pfam" id="PF17996"/>
    </source>
</evidence>
<dbReference type="Pfam" id="PF00657">
    <property type="entry name" value="Lipase_GDSL"/>
    <property type="match status" value="1"/>
</dbReference>
<organism evidence="3 4">
    <name type="scientific">Acrasis kona</name>
    <dbReference type="NCBI Taxonomy" id="1008807"/>
    <lineage>
        <taxon>Eukaryota</taxon>
        <taxon>Discoba</taxon>
        <taxon>Heterolobosea</taxon>
        <taxon>Tetramitia</taxon>
        <taxon>Eutetramitia</taxon>
        <taxon>Acrasidae</taxon>
        <taxon>Acrasis</taxon>
    </lineage>
</organism>
<accession>A0AAW2YRI7</accession>
<dbReference type="PANTHER" id="PTHR37834">
    <property type="entry name" value="GDSL-LIKE LIPASE/ACYLHYDROLASE DOMAIN PROTEIN (AFU_ORTHOLOGUE AFUA_2G00620)"/>
    <property type="match status" value="1"/>
</dbReference>